<dbReference type="Proteomes" id="UP000048908">
    <property type="component" value="Unassembled WGS sequence"/>
</dbReference>
<dbReference type="OrthoDB" id="5295305at2"/>
<accession>A0A0M6XMT6</accession>
<organism evidence="2 3">
    <name type="scientific">Jannaschia rubra</name>
    <dbReference type="NCBI Taxonomy" id="282197"/>
    <lineage>
        <taxon>Bacteria</taxon>
        <taxon>Pseudomonadati</taxon>
        <taxon>Pseudomonadota</taxon>
        <taxon>Alphaproteobacteria</taxon>
        <taxon>Rhodobacterales</taxon>
        <taxon>Roseobacteraceae</taxon>
        <taxon>Jannaschia</taxon>
    </lineage>
</organism>
<dbReference type="GO" id="GO:0005737">
    <property type="term" value="C:cytoplasm"/>
    <property type="evidence" value="ECO:0007669"/>
    <property type="project" value="TreeGrafter"/>
</dbReference>
<dbReference type="Pfam" id="PF13302">
    <property type="entry name" value="Acetyltransf_3"/>
    <property type="match status" value="1"/>
</dbReference>
<dbReference type="AlphaFoldDB" id="A0A0M6XMT6"/>
<keyword evidence="2" id="KW-0808">Transferase</keyword>
<dbReference type="InterPro" id="IPR016181">
    <property type="entry name" value="Acyl_CoA_acyltransferase"/>
</dbReference>
<dbReference type="PANTHER" id="PTHR43441">
    <property type="entry name" value="RIBOSOMAL-PROTEIN-SERINE ACETYLTRANSFERASE"/>
    <property type="match status" value="1"/>
</dbReference>
<reference evidence="2 3" key="1">
    <citation type="submission" date="2015-07" db="EMBL/GenBank/DDBJ databases">
        <authorList>
            <person name="Noorani M."/>
        </authorList>
    </citation>
    <scope>NUCLEOTIDE SEQUENCE [LARGE SCALE GENOMIC DNA]</scope>
    <source>
        <strain evidence="2 3">CECT 5088</strain>
    </source>
</reference>
<evidence type="ECO:0000313" key="2">
    <source>
        <dbReference type="EMBL" id="CTQ31493.1"/>
    </source>
</evidence>
<dbReference type="InterPro" id="IPR000182">
    <property type="entry name" value="GNAT_dom"/>
</dbReference>
<dbReference type="GO" id="GO:1990189">
    <property type="term" value="F:protein N-terminal-serine acetyltransferase activity"/>
    <property type="evidence" value="ECO:0007669"/>
    <property type="project" value="TreeGrafter"/>
</dbReference>
<keyword evidence="3" id="KW-1185">Reference proteome</keyword>
<gene>
    <name evidence="2" type="ORF">JAN5088_00251</name>
</gene>
<dbReference type="SUPFAM" id="SSF55729">
    <property type="entry name" value="Acyl-CoA N-acyltransferases (Nat)"/>
    <property type="match status" value="1"/>
</dbReference>
<dbReference type="Gene3D" id="3.40.630.30">
    <property type="match status" value="1"/>
</dbReference>
<sequence>MTEAATWRPLSWTPPEALEGRWARLERLSPRHAAALHAANPTVADHWRYLAYGPFQTAEAYGDWVAGAVALEDPAFYAVRSVAGWTGVLALMRVDRANGVIEIGHIAFSPGLQRTPASTEAIHLLLDHAFASGFRRVEWKCNAENAPSRRAASRLGFTAEGVFRQHMMVRGRNRDTAWFSIIDTEWPRLRKMHRRWLRPGNFDVEGRQKTPLSGPKT</sequence>
<dbReference type="GO" id="GO:0008999">
    <property type="term" value="F:protein-N-terminal-alanine acetyltransferase activity"/>
    <property type="evidence" value="ECO:0007669"/>
    <property type="project" value="TreeGrafter"/>
</dbReference>
<dbReference type="STRING" id="282197.SAMN04488517_101166"/>
<dbReference type="InterPro" id="IPR051908">
    <property type="entry name" value="Ribosomal_N-acetyltransferase"/>
</dbReference>
<name>A0A0M6XMT6_9RHOB</name>
<evidence type="ECO:0000313" key="3">
    <source>
        <dbReference type="Proteomes" id="UP000048908"/>
    </source>
</evidence>
<dbReference type="FunFam" id="3.40.630.30:FF:000047">
    <property type="entry name" value="Acetyltransferase, GNAT family"/>
    <property type="match status" value="1"/>
</dbReference>
<evidence type="ECO:0000259" key="1">
    <source>
        <dbReference type="PROSITE" id="PS51186"/>
    </source>
</evidence>
<dbReference type="EMBL" id="CXPG01000009">
    <property type="protein sequence ID" value="CTQ31493.1"/>
    <property type="molecule type" value="Genomic_DNA"/>
</dbReference>
<dbReference type="RefSeq" id="WP_055680974.1">
    <property type="nucleotide sequence ID" value="NZ_CXPG01000009.1"/>
</dbReference>
<protein>
    <submittedName>
        <fullName evidence="2">Acetyltransferase (GNAT) family protein</fullName>
    </submittedName>
</protein>
<dbReference type="PROSITE" id="PS51186">
    <property type="entry name" value="GNAT"/>
    <property type="match status" value="1"/>
</dbReference>
<proteinExistence type="predicted"/>
<dbReference type="PANTHER" id="PTHR43441:SF2">
    <property type="entry name" value="FAMILY ACETYLTRANSFERASE, PUTATIVE (AFU_ORTHOLOGUE AFUA_7G00850)-RELATED"/>
    <property type="match status" value="1"/>
</dbReference>
<feature type="domain" description="N-acetyltransferase" evidence="1">
    <location>
        <begin position="34"/>
        <end position="185"/>
    </location>
</feature>